<dbReference type="GO" id="GO:0000977">
    <property type="term" value="F:RNA polymerase II transcription regulatory region sequence-specific DNA binding"/>
    <property type="evidence" value="ECO:0007669"/>
    <property type="project" value="TreeGrafter"/>
</dbReference>
<dbReference type="Gene3D" id="1.10.287.3160">
    <property type="match status" value="1"/>
</dbReference>
<gene>
    <name evidence="1" type="ORF">UY3_13491</name>
</gene>
<dbReference type="GO" id="GO:0000981">
    <property type="term" value="F:DNA-binding transcription factor activity, RNA polymerase II-specific"/>
    <property type="evidence" value="ECO:0007669"/>
    <property type="project" value="TreeGrafter"/>
</dbReference>
<proteinExistence type="predicted"/>
<dbReference type="InterPro" id="IPR034078">
    <property type="entry name" value="NFX1_fam"/>
</dbReference>
<dbReference type="PANTHER" id="PTHR12360">
    <property type="entry name" value="NUCLEAR TRANSCRIPTION FACTOR, X-BOX BINDING 1 NFX1"/>
    <property type="match status" value="1"/>
</dbReference>
<dbReference type="EMBL" id="KB556458">
    <property type="protein sequence ID" value="EMP29408.1"/>
    <property type="molecule type" value="Genomic_DNA"/>
</dbReference>
<dbReference type="GO" id="GO:0000122">
    <property type="term" value="P:negative regulation of transcription by RNA polymerase II"/>
    <property type="evidence" value="ECO:0007669"/>
    <property type="project" value="TreeGrafter"/>
</dbReference>
<dbReference type="STRING" id="8469.M7BB86"/>
<accession>M7BB86</accession>
<organism evidence="1 2">
    <name type="scientific">Chelonia mydas</name>
    <name type="common">Green sea-turtle</name>
    <name type="synonym">Chelonia agassizi</name>
    <dbReference type="NCBI Taxonomy" id="8469"/>
    <lineage>
        <taxon>Eukaryota</taxon>
        <taxon>Metazoa</taxon>
        <taxon>Chordata</taxon>
        <taxon>Craniata</taxon>
        <taxon>Vertebrata</taxon>
        <taxon>Euteleostomi</taxon>
        <taxon>Archelosauria</taxon>
        <taxon>Testudinata</taxon>
        <taxon>Testudines</taxon>
        <taxon>Cryptodira</taxon>
        <taxon>Durocryptodira</taxon>
        <taxon>Americhelydia</taxon>
        <taxon>Chelonioidea</taxon>
        <taxon>Cheloniidae</taxon>
        <taxon>Chelonia</taxon>
    </lineage>
</organism>
<evidence type="ECO:0000313" key="1">
    <source>
        <dbReference type="EMBL" id="EMP29408.1"/>
    </source>
</evidence>
<dbReference type="AlphaFoldDB" id="M7BB86"/>
<protein>
    <submittedName>
        <fullName evidence="1">Transcriptional repressor NF-X1</fullName>
    </submittedName>
</protein>
<dbReference type="Proteomes" id="UP000031443">
    <property type="component" value="Unassembled WGS sequence"/>
</dbReference>
<dbReference type="PANTHER" id="PTHR12360:SF12">
    <property type="entry name" value="TRANSCRIPTIONAL REPRESSOR NF-X1"/>
    <property type="match status" value="1"/>
</dbReference>
<name>M7BB86_CHEMY</name>
<keyword evidence="2" id="KW-1185">Reference proteome</keyword>
<reference evidence="2" key="1">
    <citation type="journal article" date="2013" name="Nat. Genet.">
        <title>The draft genomes of soft-shell turtle and green sea turtle yield insights into the development and evolution of the turtle-specific body plan.</title>
        <authorList>
            <person name="Wang Z."/>
            <person name="Pascual-Anaya J."/>
            <person name="Zadissa A."/>
            <person name="Li W."/>
            <person name="Niimura Y."/>
            <person name="Huang Z."/>
            <person name="Li C."/>
            <person name="White S."/>
            <person name="Xiong Z."/>
            <person name="Fang D."/>
            <person name="Wang B."/>
            <person name="Ming Y."/>
            <person name="Chen Y."/>
            <person name="Zheng Y."/>
            <person name="Kuraku S."/>
            <person name="Pignatelli M."/>
            <person name="Herrero J."/>
            <person name="Beal K."/>
            <person name="Nozawa M."/>
            <person name="Li Q."/>
            <person name="Wang J."/>
            <person name="Zhang H."/>
            <person name="Yu L."/>
            <person name="Shigenobu S."/>
            <person name="Wang J."/>
            <person name="Liu J."/>
            <person name="Flicek P."/>
            <person name="Searle S."/>
            <person name="Wang J."/>
            <person name="Kuratani S."/>
            <person name="Yin Y."/>
            <person name="Aken B."/>
            <person name="Zhang G."/>
            <person name="Irie N."/>
        </authorList>
    </citation>
    <scope>NUCLEOTIDE SEQUENCE [LARGE SCALE GENOMIC DNA]</scope>
</reference>
<sequence>MPLARIFSLGHLGRMCTHSEVHIGTTHLEEKLQLQKVDLQCECGRRKEGMICSEASSTYQRIAAISIATKLTDLQLGDSVEISRLITKKEMKQTRLQCNEECFALERNRRFAEALHIRDNSDPFNIRSSGSKYSDNLKEDARNVCVHVLLTIVHVLLSLSQVLHMLQYNARGVYNARNSSGELSGLHACRSMASARVTQKKRKDLKFVSDIEKEMRTLVEAVNKFRVANYAALLAKYEHKNYAQIMQFIDDVSEDKRQLFKAVVSEGQLISHTALQAALNAPDAAARSTAVIMRNNGNSGLQKTLKAEPVIDYFDVQD</sequence>
<dbReference type="GO" id="GO:0005634">
    <property type="term" value="C:nucleus"/>
    <property type="evidence" value="ECO:0007669"/>
    <property type="project" value="TreeGrafter"/>
</dbReference>
<evidence type="ECO:0000313" key="2">
    <source>
        <dbReference type="Proteomes" id="UP000031443"/>
    </source>
</evidence>